<evidence type="ECO:0000256" key="9">
    <source>
        <dbReference type="SAM" id="Phobius"/>
    </source>
</evidence>
<comment type="function">
    <text evidence="8">Component of the cytochrome c oxidase, the last enzyme in the mitochondrial electron transport chain which drives oxidative phosphorylation. The respiratory chain contains 3 multisubunit complexes succinate dehydrogenase (complex II, CII), ubiquinol-cytochrome c oxidoreductase (cytochrome b-c1 complex, complex III, CIII) and cytochrome c oxidase (complex IV, CIV), that cooperate to transfer electrons derived from NADH and succinate to molecular oxygen, creating an electrochemical gradient over the inner membrane that drives transmembrane transport and the ATP synthase. Cytochrome c oxidase is the component of the respiratory chain that catalyzes the reduction of oxygen to water. Electrons originating from reduced cytochrome c in the intermembrane space (IMS) are transferred via the dinuclear copper A center (CU(A)) of subunit 2 and heme A of subunit 1 to the active site in subunit 1, a binuclear center (BNC) formed by heme A3 and copper B (CU(B)). The BNC reduces molecular oxygen to 2 water molecules using 4 electrons from cytochrome c in the IMS and 4 protons from the mitochondrial matrix.</text>
</comment>
<feature type="domain" description="Heme-copper oxidase subunit III family profile" evidence="10">
    <location>
        <begin position="2"/>
        <end position="258"/>
    </location>
</feature>
<feature type="transmembrane region" description="Helical" evidence="9">
    <location>
        <begin position="12"/>
        <end position="32"/>
    </location>
</feature>
<feature type="transmembrane region" description="Helical" evidence="9">
    <location>
        <begin position="188"/>
        <end position="216"/>
    </location>
</feature>
<dbReference type="Gene3D" id="1.10.287.70">
    <property type="match status" value="1"/>
</dbReference>
<dbReference type="InterPro" id="IPR033945">
    <property type="entry name" value="Cyt_c_oxase_su3_dom"/>
</dbReference>
<gene>
    <name evidence="11" type="primary">COX3</name>
</gene>
<evidence type="ECO:0000256" key="5">
    <source>
        <dbReference type="ARBA" id="ARBA00022967"/>
    </source>
</evidence>
<dbReference type="InterPro" id="IPR000298">
    <property type="entry name" value="Cyt_c_oxidase-like_su3"/>
</dbReference>
<dbReference type="GO" id="GO:0006123">
    <property type="term" value="P:mitochondrial electron transport, cytochrome c to oxygen"/>
    <property type="evidence" value="ECO:0007669"/>
    <property type="project" value="TreeGrafter"/>
</dbReference>
<feature type="transmembrane region" description="Helical" evidence="9">
    <location>
        <begin position="156"/>
        <end position="176"/>
    </location>
</feature>
<organism evidence="11">
    <name type="scientific">Crassadoma gigantea</name>
    <name type="common">Giant rock scallop</name>
    <name type="synonym">Hinnites giganteus</name>
    <dbReference type="NCBI Taxonomy" id="50415"/>
    <lineage>
        <taxon>Eukaryota</taxon>
        <taxon>Metazoa</taxon>
        <taxon>Spiralia</taxon>
        <taxon>Lophotrochozoa</taxon>
        <taxon>Mollusca</taxon>
        <taxon>Bivalvia</taxon>
        <taxon>Autobranchia</taxon>
        <taxon>Pteriomorphia</taxon>
        <taxon>Pectinida</taxon>
        <taxon>Pectinoidea</taxon>
        <taxon>Pectinidae</taxon>
        <taxon>Crassadoma</taxon>
    </lineage>
</organism>
<proteinExistence type="inferred from homology"/>
<dbReference type="EMBL" id="MH016739">
    <property type="protein sequence ID" value="QCD14058.1"/>
    <property type="molecule type" value="Genomic_DNA"/>
</dbReference>
<evidence type="ECO:0000256" key="3">
    <source>
        <dbReference type="ARBA" id="ARBA00015944"/>
    </source>
</evidence>
<evidence type="ECO:0000256" key="1">
    <source>
        <dbReference type="ARBA" id="ARBA00004141"/>
    </source>
</evidence>
<protein>
    <recommendedName>
        <fullName evidence="3 8">Cytochrome c oxidase subunit 3</fullName>
    </recommendedName>
</protein>
<keyword evidence="7 9" id="KW-0472">Membrane</keyword>
<accession>A0A4D6J8T7</accession>
<dbReference type="Gene3D" id="1.20.120.80">
    <property type="entry name" value="Cytochrome c oxidase, subunit III, four-helix bundle"/>
    <property type="match status" value="1"/>
</dbReference>
<dbReference type="Pfam" id="PF00510">
    <property type="entry name" value="COX3"/>
    <property type="match status" value="1"/>
</dbReference>
<dbReference type="AlphaFoldDB" id="A0A4D6J8T7"/>
<evidence type="ECO:0000259" key="10">
    <source>
        <dbReference type="PROSITE" id="PS50253"/>
    </source>
</evidence>
<dbReference type="PANTHER" id="PTHR11403:SF7">
    <property type="entry name" value="CYTOCHROME C OXIDASE SUBUNIT 3"/>
    <property type="match status" value="1"/>
</dbReference>
<evidence type="ECO:0000313" key="11">
    <source>
        <dbReference type="EMBL" id="QCD14058.1"/>
    </source>
</evidence>
<keyword evidence="5" id="KW-1278">Translocase</keyword>
<reference evidence="11" key="1">
    <citation type="journal article" date="2018" name="Mitochondrial DNA Part B Resour">
        <title>Characterization and phylogenetic analysis of the complete mitochondrial genome from Rock Scallop (Crassadoma gigantea) using next-generation sequencing.</title>
        <authorList>
            <person name="Liao D."/>
            <person name="Zhou Y."/>
            <person name="Tong J."/>
            <person name="Cao S."/>
            <person name="Yu X."/>
            <person name="Fu B."/>
            <person name="Yang D."/>
        </authorList>
    </citation>
    <scope>NUCLEOTIDE SEQUENCE</scope>
</reference>
<evidence type="ECO:0000256" key="2">
    <source>
        <dbReference type="ARBA" id="ARBA00010581"/>
    </source>
</evidence>
<dbReference type="GO" id="GO:0004129">
    <property type="term" value="F:cytochrome-c oxidase activity"/>
    <property type="evidence" value="ECO:0007669"/>
    <property type="project" value="InterPro"/>
</dbReference>
<dbReference type="InterPro" id="IPR035973">
    <property type="entry name" value="Cyt_c_oxidase_su3-like_sf"/>
</dbReference>
<evidence type="ECO:0000256" key="6">
    <source>
        <dbReference type="ARBA" id="ARBA00022989"/>
    </source>
</evidence>
<dbReference type="GO" id="GO:0005739">
    <property type="term" value="C:mitochondrion"/>
    <property type="evidence" value="ECO:0007669"/>
    <property type="project" value="TreeGrafter"/>
</dbReference>
<dbReference type="InterPro" id="IPR024791">
    <property type="entry name" value="Cyt_c/ubiquinol_Oxase_su3"/>
</dbReference>
<comment type="similarity">
    <text evidence="2 8">Belongs to the cytochrome c oxidase subunit 3 family.</text>
</comment>
<geneLocation type="mitochondrion" evidence="11"/>
<evidence type="ECO:0000256" key="8">
    <source>
        <dbReference type="RuleBase" id="RU003375"/>
    </source>
</evidence>
<feature type="transmembrane region" description="Helical" evidence="9">
    <location>
        <begin position="38"/>
        <end position="56"/>
    </location>
</feature>
<feature type="transmembrane region" description="Helical" evidence="9">
    <location>
        <begin position="124"/>
        <end position="144"/>
    </location>
</feature>
<evidence type="ECO:0000256" key="7">
    <source>
        <dbReference type="ARBA" id="ARBA00023136"/>
    </source>
</evidence>
<dbReference type="GO" id="GO:0016020">
    <property type="term" value="C:membrane"/>
    <property type="evidence" value="ECO:0007669"/>
    <property type="project" value="UniProtKB-SubCell"/>
</dbReference>
<name>A0A4D6J8T7_CRAGA</name>
<keyword evidence="4 8" id="KW-0812">Transmembrane</keyword>
<dbReference type="PROSITE" id="PS50253">
    <property type="entry name" value="COX3"/>
    <property type="match status" value="1"/>
</dbReference>
<dbReference type="InterPro" id="IPR013833">
    <property type="entry name" value="Cyt_c_oxidase_su3_a-hlx"/>
</dbReference>
<dbReference type="PANTHER" id="PTHR11403">
    <property type="entry name" value="CYTOCHROME C OXIDASE SUBUNIT III"/>
    <property type="match status" value="1"/>
</dbReference>
<dbReference type="CDD" id="cd01665">
    <property type="entry name" value="Cyt_c_Oxidase_III"/>
    <property type="match status" value="1"/>
</dbReference>
<keyword evidence="6 9" id="KW-1133">Transmembrane helix</keyword>
<feature type="transmembrane region" description="Helical" evidence="9">
    <location>
        <begin position="237"/>
        <end position="259"/>
    </location>
</feature>
<evidence type="ECO:0000256" key="4">
    <source>
        <dbReference type="ARBA" id="ARBA00022692"/>
    </source>
</evidence>
<keyword evidence="8 11" id="KW-0496">Mitochondrion</keyword>
<feature type="transmembrane region" description="Helical" evidence="9">
    <location>
        <begin position="77"/>
        <end position="100"/>
    </location>
</feature>
<dbReference type="SUPFAM" id="SSF81452">
    <property type="entry name" value="Cytochrome c oxidase subunit III-like"/>
    <property type="match status" value="1"/>
</dbReference>
<comment type="subcellular location">
    <subcellularLocation>
        <location evidence="1">Membrane</location>
        <topology evidence="1">Multi-pass membrane protein</topology>
    </subcellularLocation>
</comment>
<sequence length="286" mass="33080">MKRCPFHRVDPSPWPFLTAWGLGLMAISFAHFLHGDPFYWVLVSLLGTVLCVYWWFVDIVTESTFLGKHTIRVQRGIRIGFCFFLVSESMFFVSFFWAFFHSAMSPGHVIGCYWPPEMETMKCMGIPLANTGLLVGTVYPCNVAQKAIKSAQLMPLLFWLGVVMVMGACFVGLQVWEYYTAKFTIADSIYGSCFYALTGLHGMHVVGGLIFLFVAWNRARLGHFSSQRHLNLTFAVWYWHFVDGIWIVVYAFVYIWTAWGWQWSFTEIFSNLDFLVDKFMEMYFGS</sequence>